<feature type="transmembrane region" description="Helical" evidence="1">
    <location>
        <begin position="219"/>
        <end position="236"/>
    </location>
</feature>
<keyword evidence="3" id="KW-1185">Reference proteome</keyword>
<dbReference type="EMBL" id="JTDE01021052">
    <property type="protein sequence ID" value="KAF7233472.1"/>
    <property type="molecule type" value="Genomic_DNA"/>
</dbReference>
<name>A0A8S9YBD9_9TREM</name>
<organism evidence="2 3">
    <name type="scientific">Paragonimus skrjabini miyazakii</name>
    <dbReference type="NCBI Taxonomy" id="59628"/>
    <lineage>
        <taxon>Eukaryota</taxon>
        <taxon>Metazoa</taxon>
        <taxon>Spiralia</taxon>
        <taxon>Lophotrochozoa</taxon>
        <taxon>Platyhelminthes</taxon>
        <taxon>Trematoda</taxon>
        <taxon>Digenea</taxon>
        <taxon>Plagiorchiida</taxon>
        <taxon>Troglotremata</taxon>
        <taxon>Troglotrematidae</taxon>
        <taxon>Paragonimus</taxon>
    </lineage>
</organism>
<feature type="transmembrane region" description="Helical" evidence="1">
    <location>
        <begin position="43"/>
        <end position="63"/>
    </location>
</feature>
<evidence type="ECO:0000256" key="1">
    <source>
        <dbReference type="SAM" id="Phobius"/>
    </source>
</evidence>
<evidence type="ECO:0000313" key="3">
    <source>
        <dbReference type="Proteomes" id="UP000822476"/>
    </source>
</evidence>
<feature type="transmembrane region" description="Helical" evidence="1">
    <location>
        <begin position="75"/>
        <end position="94"/>
    </location>
</feature>
<dbReference type="AlphaFoldDB" id="A0A8S9YBD9"/>
<keyword evidence="1" id="KW-1133">Transmembrane helix</keyword>
<sequence>MFARIRRNGFMLMRLSFFCQSFVSGAFIVYLNPILVTYGSTTAQLGVTAFWAYALATMAYLFCGPIADRMGRHDLVLLVLSLATTLCILVFLMLPLSSEFVYEGALCKNGSFISQVVWKGSKIPDKDICWPKVLYGCHIFSNTMQERAIRRPLKLIGMSRQSLNARYLVLHDDLIQLRSHDAVFPMRIQLRCAQQFTERQATCIMINNREFSKLSISPFNALSFVFSVLFVIPFILTMLLGFLFICGVVFSVVLLVLFSFLFSAYRFPPSHCSGVLSPFQQFACTSCAVLIFIVVD</sequence>
<evidence type="ECO:0000313" key="2">
    <source>
        <dbReference type="EMBL" id="KAF7233472.1"/>
    </source>
</evidence>
<dbReference type="Proteomes" id="UP000822476">
    <property type="component" value="Unassembled WGS sequence"/>
</dbReference>
<dbReference type="InterPro" id="IPR036259">
    <property type="entry name" value="MFS_trans_sf"/>
</dbReference>
<feature type="transmembrane region" description="Helical" evidence="1">
    <location>
        <begin position="274"/>
        <end position="295"/>
    </location>
</feature>
<dbReference type="SUPFAM" id="SSF103473">
    <property type="entry name" value="MFS general substrate transporter"/>
    <property type="match status" value="1"/>
</dbReference>
<feature type="transmembrane region" description="Helical" evidence="1">
    <location>
        <begin position="242"/>
        <end position="262"/>
    </location>
</feature>
<keyword evidence="1" id="KW-0472">Membrane</keyword>
<comment type="caution">
    <text evidence="2">The sequence shown here is derived from an EMBL/GenBank/DDBJ whole genome shotgun (WGS) entry which is preliminary data.</text>
</comment>
<protein>
    <submittedName>
        <fullName evidence="2">Uncharacterized protein</fullName>
    </submittedName>
</protein>
<gene>
    <name evidence="2" type="ORF">EG68_08917</name>
</gene>
<keyword evidence="1" id="KW-0812">Transmembrane</keyword>
<dbReference type="Gene3D" id="1.20.1250.20">
    <property type="entry name" value="MFS general substrate transporter like domains"/>
    <property type="match status" value="1"/>
</dbReference>
<feature type="transmembrane region" description="Helical" evidence="1">
    <location>
        <begin position="12"/>
        <end position="31"/>
    </location>
</feature>
<reference evidence="2" key="1">
    <citation type="submission" date="2019-07" db="EMBL/GenBank/DDBJ databases">
        <title>Annotation for the trematode Paragonimus miyazaki's.</title>
        <authorList>
            <person name="Choi Y.-J."/>
        </authorList>
    </citation>
    <scope>NUCLEOTIDE SEQUENCE</scope>
    <source>
        <strain evidence="2">Japan</strain>
    </source>
</reference>
<accession>A0A8S9YBD9</accession>
<proteinExistence type="predicted"/>